<dbReference type="KEGG" id="vti:CEQ48_00445"/>
<reference evidence="1 2" key="2">
    <citation type="submission" date="2017-06" db="EMBL/GenBank/DDBJ databases">
        <title>Complete genome sequence of Vibrio sp. 2521-89, a close relative of Vibrio cholerae isolated from lake water in New Mexico, USA.</title>
        <authorList>
            <person name="Liang K."/>
            <person name="Orata F.D."/>
            <person name="Winkjer N.S."/>
            <person name="Tarr C.L."/>
            <person name="Boucher Y."/>
        </authorList>
    </citation>
    <scope>NUCLEOTIDE SEQUENCE [LARGE SCALE GENOMIC DNA]</scope>
    <source>
        <strain evidence="1 2">2521-89</strain>
    </source>
</reference>
<gene>
    <name evidence="1" type="ORF">CEQ48_00445</name>
</gene>
<accession>A0AAU8W8X5</accession>
<dbReference type="EMBL" id="CP022352">
    <property type="protein sequence ID" value="ASK53370.1"/>
    <property type="molecule type" value="Genomic_DNA"/>
</dbReference>
<reference evidence="2" key="1">
    <citation type="journal article" date="2017" name="Genome Announc.">
        <title>Complete Genome Sequence of Vibrio sp. Strain 2521-89, a Close Relative of Vibrio cholerae Isolated from Lake Water in New Mexico, USA.</title>
        <authorList>
            <person name="Liang K."/>
            <person name="Orata F.D."/>
            <person name="Winkjer N.S."/>
            <person name="Rowe L.A."/>
            <person name="Tarr C.L."/>
            <person name="Boucher Y."/>
        </authorList>
    </citation>
    <scope>NUCLEOTIDE SEQUENCE [LARGE SCALE GENOMIC DNA]</scope>
    <source>
        <strain evidence="2">2521-89</strain>
    </source>
</reference>
<organism evidence="1 2">
    <name type="scientific">Vibrio tarriae</name>
    <dbReference type="NCBI Taxonomy" id="2014742"/>
    <lineage>
        <taxon>Bacteria</taxon>
        <taxon>Pseudomonadati</taxon>
        <taxon>Pseudomonadota</taxon>
        <taxon>Gammaproteobacteria</taxon>
        <taxon>Vibrionales</taxon>
        <taxon>Vibrionaceae</taxon>
        <taxon>Vibrio</taxon>
    </lineage>
</organism>
<dbReference type="AlphaFoldDB" id="A0AAU8W8X5"/>
<keyword evidence="2" id="KW-1185">Reference proteome</keyword>
<evidence type="ECO:0000313" key="2">
    <source>
        <dbReference type="Proteomes" id="UP000198371"/>
    </source>
</evidence>
<evidence type="ECO:0000313" key="1">
    <source>
        <dbReference type="EMBL" id="ASK53370.1"/>
    </source>
</evidence>
<protein>
    <submittedName>
        <fullName evidence="1">Uncharacterized protein</fullName>
    </submittedName>
</protein>
<proteinExistence type="predicted"/>
<name>A0AAU8W8X5_9VIBR</name>
<sequence>MLLVALQLRDHRYSQTKIRNIWQEVLDVKDGSTSDLYREIAAIFDLPEFIREALNAIDYPVETLEPPLKKLDHLFDNLEFNSSGSIFIQQISDDVIRSLEQAKWIIDHPNFSKFSASELTTLNELCDELKTLFESISDIENLDVELKEFLDIYIAQLISGIEEYLTTNNVQSLKIAATSAFSVLGLERSILDAAQTTQEGVIFRTVLFKILDFIGYGNDIKQLADNLQLLTG</sequence>
<dbReference type="Proteomes" id="UP000198371">
    <property type="component" value="Chromosome 2"/>
</dbReference>